<name>A0A074V4E1_9NEIS</name>
<gene>
    <name evidence="1" type="ORF">SASC598J21_021790</name>
</gene>
<reference evidence="1 2" key="1">
    <citation type="journal article" date="2014" name="PLoS Genet.">
        <title>Hidden diversity in honey bee gut symbionts detected by single-cell genomics.</title>
        <authorList>
            <person name="Engel P."/>
            <person name="Stepanauskas R."/>
            <person name="Moran N."/>
        </authorList>
    </citation>
    <scope>NUCLEOTIDE SEQUENCE [LARGE SCALE GENOMIC DNA]</scope>
    <source>
        <strain evidence="1 2">SCGC AB-598-J21</strain>
    </source>
</reference>
<organism evidence="1 2">
    <name type="scientific">Snodgrassella alvi SCGC AB-598-J21</name>
    <dbReference type="NCBI Taxonomy" id="1385367"/>
    <lineage>
        <taxon>Bacteria</taxon>
        <taxon>Pseudomonadati</taxon>
        <taxon>Pseudomonadota</taxon>
        <taxon>Betaproteobacteria</taxon>
        <taxon>Neisseriales</taxon>
        <taxon>Neisseriaceae</taxon>
        <taxon>Snodgrassella</taxon>
    </lineage>
</organism>
<comment type="caution">
    <text evidence="1">The sequence shown here is derived from an EMBL/GenBank/DDBJ whole genome shotgun (WGS) entry which is preliminary data.</text>
</comment>
<proteinExistence type="predicted"/>
<dbReference type="EMBL" id="AVQL01000455">
    <property type="protein sequence ID" value="KEQ00066.1"/>
    <property type="molecule type" value="Genomic_DNA"/>
</dbReference>
<dbReference type="Proteomes" id="UP000027644">
    <property type="component" value="Unassembled WGS sequence"/>
</dbReference>
<protein>
    <submittedName>
        <fullName evidence="1">Uncharacterized protein</fullName>
    </submittedName>
</protein>
<sequence>MTIFVADSRHLEAYMLRLFPPAMAPITNKHVLPEFCHINLRENNTFGSDIHSFIRYKLKCPKKVIIYSAKPDSKVN</sequence>
<accession>A0A074V4E1</accession>
<evidence type="ECO:0000313" key="2">
    <source>
        <dbReference type="Proteomes" id="UP000027644"/>
    </source>
</evidence>
<dbReference type="AlphaFoldDB" id="A0A074V4E1"/>
<evidence type="ECO:0000313" key="1">
    <source>
        <dbReference type="EMBL" id="KEQ00066.1"/>
    </source>
</evidence>